<protein>
    <submittedName>
        <fullName evidence="1">Uncharacterized protein</fullName>
    </submittedName>
</protein>
<sequence>MIDMLSVKEVGVIRTRPRDTILERDQDVWVSKTNIRSSESEYSRDEYTKRCVVCGRAPGGMHNTQNVPSCRVTTWDHALILMTEWPIRQKKSNGPIEAEMHLLTKDLTKNIYHPAGEPTLCSRNCIYVIGDEDEDIYQGYIYAEKAASDTSDDYNEGWGGLESHPQHGSYCSGPKNPIDRLEISQSGKGEIPSRVLTSSVPFTTHSNLGKII</sequence>
<name>A0A8H6AWM5_9HELO</name>
<dbReference type="Proteomes" id="UP000531561">
    <property type="component" value="Unassembled WGS sequence"/>
</dbReference>
<dbReference type="OrthoDB" id="10495114at2759"/>
<organism evidence="1 2">
    <name type="scientific">Botrytis fragariae</name>
    <dbReference type="NCBI Taxonomy" id="1964551"/>
    <lineage>
        <taxon>Eukaryota</taxon>
        <taxon>Fungi</taxon>
        <taxon>Dikarya</taxon>
        <taxon>Ascomycota</taxon>
        <taxon>Pezizomycotina</taxon>
        <taxon>Leotiomycetes</taxon>
        <taxon>Helotiales</taxon>
        <taxon>Sclerotiniaceae</taxon>
        <taxon>Botrytis</taxon>
    </lineage>
</organism>
<accession>A0A8H6AWM5</accession>
<reference evidence="1 2" key="1">
    <citation type="journal article" date="2020" name="Phytopathology">
        <title>A high-quality genome resource of Botrytis fragariae, a new and rapidly spreading fungal pathogen causing strawberry gray mold in the U.S.A.</title>
        <authorList>
            <person name="Wu Y."/>
            <person name="Saski C.A."/>
            <person name="Schnabel G."/>
            <person name="Xiao S."/>
            <person name="Hu M."/>
        </authorList>
    </citation>
    <scope>NUCLEOTIDE SEQUENCE [LARGE SCALE GENOMIC DNA]</scope>
    <source>
        <strain evidence="1 2">BVB16</strain>
    </source>
</reference>
<keyword evidence="2" id="KW-1185">Reference proteome</keyword>
<dbReference type="RefSeq" id="XP_037193902.1">
    <property type="nucleotide sequence ID" value="XM_037333815.1"/>
</dbReference>
<gene>
    <name evidence="1" type="ORF">Bfra_003409</name>
</gene>
<proteinExistence type="predicted"/>
<dbReference type="GeneID" id="59257507"/>
<comment type="caution">
    <text evidence="1">The sequence shown here is derived from an EMBL/GenBank/DDBJ whole genome shotgun (WGS) entry which is preliminary data.</text>
</comment>
<dbReference type="AlphaFoldDB" id="A0A8H6AWM5"/>
<evidence type="ECO:0000313" key="1">
    <source>
        <dbReference type="EMBL" id="KAF5874956.1"/>
    </source>
</evidence>
<dbReference type="EMBL" id="JABFCT010000006">
    <property type="protein sequence ID" value="KAF5874956.1"/>
    <property type="molecule type" value="Genomic_DNA"/>
</dbReference>
<evidence type="ECO:0000313" key="2">
    <source>
        <dbReference type="Proteomes" id="UP000531561"/>
    </source>
</evidence>